<dbReference type="Proteomes" id="UP000022082">
    <property type="component" value="Unassembled WGS sequence"/>
</dbReference>
<gene>
    <name evidence="1" type="ORF">M136_1095</name>
</gene>
<dbReference type="AlphaFoldDB" id="A0A015Z4C6"/>
<evidence type="ECO:0000313" key="1">
    <source>
        <dbReference type="EMBL" id="EXZ29649.1"/>
    </source>
</evidence>
<comment type="caution">
    <text evidence="1">The sequence shown here is derived from an EMBL/GenBank/DDBJ whole genome shotgun (WGS) entry which is preliminary data.</text>
</comment>
<dbReference type="EMBL" id="JGDJ01000154">
    <property type="protein sequence ID" value="EXZ29649.1"/>
    <property type="molecule type" value="Genomic_DNA"/>
</dbReference>
<name>A0A015Z4C6_BACFG</name>
<dbReference type="RefSeq" id="WP_155268016.1">
    <property type="nucleotide sequence ID" value="NZ_JGDJ01000154.1"/>
</dbReference>
<reference evidence="1 2" key="1">
    <citation type="submission" date="2014-02" db="EMBL/GenBank/DDBJ databases">
        <authorList>
            <person name="Sears C."/>
            <person name="Carroll K."/>
            <person name="Sack B.R."/>
            <person name="Qadri F."/>
            <person name="Myers L.L."/>
            <person name="Chung G.-T."/>
            <person name="Escheverria P."/>
            <person name="Fraser C.M."/>
            <person name="Sadzewicz L."/>
            <person name="Shefchek K.A."/>
            <person name="Tallon L."/>
            <person name="Das S.P."/>
            <person name="Daugherty S."/>
            <person name="Mongodin E.F."/>
        </authorList>
    </citation>
    <scope>NUCLEOTIDE SEQUENCE [LARGE SCALE GENOMIC DNA]</scope>
    <source>
        <strain evidence="1 2">S36L11</strain>
    </source>
</reference>
<dbReference type="PATRIC" id="fig|1339327.3.peg.1752"/>
<protein>
    <submittedName>
        <fullName evidence="1">Uncharacterized protein</fullName>
    </submittedName>
</protein>
<proteinExistence type="predicted"/>
<evidence type="ECO:0000313" key="2">
    <source>
        <dbReference type="Proteomes" id="UP000022082"/>
    </source>
</evidence>
<accession>A0A015Z4C6</accession>
<organism evidence="1 2">
    <name type="scientific">Bacteroides fragilis str. S36L11</name>
    <dbReference type="NCBI Taxonomy" id="1339327"/>
    <lineage>
        <taxon>Bacteria</taxon>
        <taxon>Pseudomonadati</taxon>
        <taxon>Bacteroidota</taxon>
        <taxon>Bacteroidia</taxon>
        <taxon>Bacteroidales</taxon>
        <taxon>Bacteroidaceae</taxon>
        <taxon>Bacteroides</taxon>
    </lineage>
</organism>
<sequence length="48" mass="5696">MKIVVENIHSLPSFRDVSYTIRMPVRYVHPIWFAGKYQQVTVARYAKV</sequence>